<sequence length="231" mass="25988">MLSADVDGTYLVRKYLVKQHADRNSDYAVRYQVDVAQLSSTLAGNARQLDDLQAFIDKVSQDKSLRVTGVTITGYASPDGPYAPNERLARKRATDFRNYVDSRYRLSASYPVTVSAVVDEWRAAVPAVEASSIPSKQEVLQILNGSDKATVKEMRLKRLPAAWNYMRQHILPPMRHVEMAFTYDKSSVVTERTPIPLPEVEPVIHATYILVDDQPDGLIIDMDEFDCTCTM</sequence>
<evidence type="ECO:0008006" key="3">
    <source>
        <dbReference type="Google" id="ProtNLM"/>
    </source>
</evidence>
<dbReference type="SUPFAM" id="SSF103088">
    <property type="entry name" value="OmpA-like"/>
    <property type="match status" value="1"/>
</dbReference>
<keyword evidence="2" id="KW-1185">Reference proteome</keyword>
<reference evidence="2" key="1">
    <citation type="submission" date="2019-06" db="EMBL/GenBank/DDBJ databases">
        <title>Alistipes onderdonkii subsp. vulgaris subsp. nov., Alistipes dispar sp. nov. and Alistipes communis sp. nov., isolated from human faeces, and creation of Alistipes onderdonkii subsp. onderdonkii subsp. nov.</title>
        <authorList>
            <person name="Sakamoto M."/>
            <person name="Ikeyama N."/>
            <person name="Ogata Y."/>
            <person name="Suda W."/>
            <person name="Iino T."/>
            <person name="Hattori M."/>
            <person name="Ohkuma M."/>
        </authorList>
    </citation>
    <scope>NUCLEOTIDE SEQUENCE [LARGE SCALE GENOMIC DNA]</scope>
    <source>
        <strain evidence="2">5CBH24</strain>
    </source>
</reference>
<dbReference type="Gene3D" id="3.30.1330.60">
    <property type="entry name" value="OmpA-like domain"/>
    <property type="match status" value="1"/>
</dbReference>
<dbReference type="Proteomes" id="UP000318946">
    <property type="component" value="Chromosome"/>
</dbReference>
<dbReference type="EMBL" id="AP019735">
    <property type="protein sequence ID" value="BBL05181.1"/>
    <property type="molecule type" value="Genomic_DNA"/>
</dbReference>
<accession>A0A4Y1WVY9</accession>
<proteinExistence type="predicted"/>
<evidence type="ECO:0000313" key="2">
    <source>
        <dbReference type="Proteomes" id="UP000318946"/>
    </source>
</evidence>
<name>A0A4Y1WVY9_9BACT</name>
<protein>
    <recommendedName>
        <fullName evidence="3">OmpA-like domain-containing protein</fullName>
    </recommendedName>
</protein>
<evidence type="ECO:0000313" key="1">
    <source>
        <dbReference type="EMBL" id="BBL05181.1"/>
    </source>
</evidence>
<gene>
    <name evidence="1" type="ORF">A5CBH24_24940</name>
</gene>
<organism evidence="1 2">
    <name type="scientific">Alistipes communis</name>
    <dbReference type="NCBI Taxonomy" id="2585118"/>
    <lineage>
        <taxon>Bacteria</taxon>
        <taxon>Pseudomonadati</taxon>
        <taxon>Bacteroidota</taxon>
        <taxon>Bacteroidia</taxon>
        <taxon>Bacteroidales</taxon>
        <taxon>Rikenellaceae</taxon>
        <taxon>Alistipes</taxon>
    </lineage>
</organism>
<dbReference type="KEGG" id="acou:A5CBH24_24940"/>
<dbReference type="AlphaFoldDB" id="A0A4Y1WVY9"/>
<dbReference type="InterPro" id="IPR036737">
    <property type="entry name" value="OmpA-like_sf"/>
</dbReference>